<evidence type="ECO:0000313" key="2">
    <source>
        <dbReference type="EMBL" id="KAG7548935.1"/>
    </source>
</evidence>
<protein>
    <submittedName>
        <fullName evidence="2">Uncharacterized protein</fullName>
    </submittedName>
</protein>
<comment type="caution">
    <text evidence="2">The sequence shown here is derived from an EMBL/GenBank/DDBJ whole genome shotgun (WGS) entry which is preliminary data.</text>
</comment>
<dbReference type="Proteomes" id="UP000812966">
    <property type="component" value="Unassembled WGS sequence"/>
</dbReference>
<feature type="compositionally biased region" description="Basic and acidic residues" evidence="1">
    <location>
        <begin position="25"/>
        <end position="36"/>
    </location>
</feature>
<feature type="region of interest" description="Disordered" evidence="1">
    <location>
        <begin position="1"/>
        <end position="39"/>
    </location>
</feature>
<accession>A0A8K0NQI2</accession>
<proteinExistence type="predicted"/>
<sequence>MISTATLSDDSRFGDNTFGSQPRYEVTKTEGGERWSDNGPGADTWFSIVTDVDKVTIVTNLTAEALESIAVATAWHYKSKLQERDNAEKTPNVPRICLAADALAAKLAQTEEAQMMKDVKRYYVMHPKSRWISVVGLRDRNIAKVPDWTQLIQPEGERFITALMGRTPSISIDDPGYERKATETRPGHIHAVHLAFPRSHLCLPKQKGLGRISQREICVALFATLTSCKWADISKDGDPAY</sequence>
<organism evidence="2 3">
    <name type="scientific">Filobasidium floriforme</name>
    <dbReference type="NCBI Taxonomy" id="5210"/>
    <lineage>
        <taxon>Eukaryota</taxon>
        <taxon>Fungi</taxon>
        <taxon>Dikarya</taxon>
        <taxon>Basidiomycota</taxon>
        <taxon>Agaricomycotina</taxon>
        <taxon>Tremellomycetes</taxon>
        <taxon>Filobasidiales</taxon>
        <taxon>Filobasidiaceae</taxon>
        <taxon>Filobasidium</taxon>
    </lineage>
</organism>
<dbReference type="AlphaFoldDB" id="A0A8K0NQI2"/>
<evidence type="ECO:0000256" key="1">
    <source>
        <dbReference type="SAM" id="MobiDB-lite"/>
    </source>
</evidence>
<evidence type="ECO:0000313" key="3">
    <source>
        <dbReference type="Proteomes" id="UP000812966"/>
    </source>
</evidence>
<gene>
    <name evidence="2" type="ORF">FFLO_03140</name>
</gene>
<reference evidence="2" key="1">
    <citation type="submission" date="2020-04" db="EMBL/GenBank/DDBJ databases">
        <title>Analysis of mating type loci in Filobasidium floriforme.</title>
        <authorList>
            <person name="Nowrousian M."/>
        </authorList>
    </citation>
    <scope>NUCLEOTIDE SEQUENCE</scope>
    <source>
        <strain evidence="2">CBS 6242</strain>
    </source>
</reference>
<keyword evidence="3" id="KW-1185">Reference proteome</keyword>
<dbReference type="EMBL" id="JABELV010000056">
    <property type="protein sequence ID" value="KAG7548935.1"/>
    <property type="molecule type" value="Genomic_DNA"/>
</dbReference>
<name>A0A8K0NQI2_9TREE</name>